<sequence>MNEEKLKVMRQILAQVEEELEFALGTDEGSKITKRIEHNGREYEIQMTREECLEDSLIEISKLLESFNFGLY</sequence>
<evidence type="ECO:0000313" key="1">
    <source>
        <dbReference type="EMBL" id="WLJ25396.1"/>
    </source>
</evidence>
<reference evidence="1" key="1">
    <citation type="submission" date="2023-04" db="EMBL/GenBank/DDBJ databases">
        <title>The human skin virome in hidradenitis suppurativa patients.</title>
        <authorList>
            <person name="Jansen D."/>
        </authorList>
    </citation>
    <scope>NUCLEOTIDE SEQUENCE</scope>
    <source>
        <strain evidence="1">VC3_JansenPhageA</strain>
    </source>
</reference>
<organism evidence="1">
    <name type="scientific">Staphylococcus phage HS04</name>
    <dbReference type="NCBI Taxonomy" id="3056398"/>
    <lineage>
        <taxon>Viruses</taxon>
    </lineage>
</organism>
<accession>A0AA49X4D2</accession>
<proteinExistence type="predicted"/>
<name>A0AA49X4D2_9VIRU</name>
<protein>
    <submittedName>
        <fullName evidence="1">Uncharacterized protein</fullName>
    </submittedName>
</protein>
<dbReference type="EMBL" id="OQ890309">
    <property type="protein sequence ID" value="WLJ25396.1"/>
    <property type="molecule type" value="Genomic_DNA"/>
</dbReference>